<accession>A0A7X5ZWL4</accession>
<evidence type="ECO:0000313" key="15">
    <source>
        <dbReference type="Proteomes" id="UP000564677"/>
    </source>
</evidence>
<dbReference type="PANTHER" id="PTHR47234">
    <property type="match status" value="1"/>
</dbReference>
<keyword evidence="5 10" id="KW-0812">Transmembrane</keyword>
<evidence type="ECO:0000256" key="12">
    <source>
        <dbReference type="SAM" id="SignalP"/>
    </source>
</evidence>
<dbReference type="InterPro" id="IPR000531">
    <property type="entry name" value="Beta-barrel_TonB"/>
</dbReference>
<evidence type="ECO:0000256" key="6">
    <source>
        <dbReference type="ARBA" id="ARBA00023004"/>
    </source>
</evidence>
<keyword evidence="3 10" id="KW-1134">Transmembrane beta strand</keyword>
<proteinExistence type="inferred from homology"/>
<comment type="similarity">
    <text evidence="10 11">Belongs to the TonB-dependent receptor family.</text>
</comment>
<dbReference type="GO" id="GO:0006826">
    <property type="term" value="P:iron ion transport"/>
    <property type="evidence" value="ECO:0007669"/>
    <property type="project" value="UniProtKB-KW"/>
</dbReference>
<sequence>MALLRMGAAVTVAASCLSPASAQAQASYLLDIPAQDMEAALKTVAGVTHEQIVFRGEVVRGKRSNALRGSYTADAAIAALIRGSGLSVSRSARGVFIVVAATASTAAAQDADPGLEKAVMAEQEIVVTGTHIAGAPVASPVLRIDQRGMREAGQRDLGEVIRNIPSNYSGGQNPGARFQAGTTANTNASGSSALNLRGLGPDATLTLLNGRRLPYDGTAQAVDVSAIPLDAVAELQVMPDGASALYGSDAVGGVANIILRRDFEGVSTSLRFGTSTDGGGFLQEYGAVGGGRWGSGGALVALQYDRQNAVRSDQRDYTRYVVGPNTLLDAHKHFSGLVTAHQDITDRLTFSIDGLYSWRHSDGAEYSTVAFAATTRFSNENYAISPTLAWRLSGDWKASLSASYGANKTRRFDDYIDKVTGYNDGGSSIYDNYAYGGELDLDGRLFAIPGGDVRLAVGGGYRFNHLRVYSATSAVPTGDGRGNFYGFGELSVPLVSAANASPFLYQLTLSAALRHEEYDRFDGVTTPKLGLVYAPAPDLDLKLSWGRSFKAPTLRNEFQVFRVGLQSALFYGGNYPAGSTVLLTSGGNRDLKPERARTLSTTLDLHPRAVPGLKLSATYFDIDYTDRVVQPVSNATLKVLDNPALQEFIDYAPTPAQQAAVIARDSRGLGNYTGKPYDPAKVVAVIRNQLVNAARQRIKGVDLVGSYRIPIATGDVTLSGQASWLRSNQRNSTSAPLTQLAGTNFNPPRFRARGGATGHFGAFTGTLFANYAGGITDLNVAPPVPREGMTTLDLSLMWKAPAAHGPLKGFEFGLYVNNLTNARPPYLAPFDDTTVNYDSTNYSPLGRFVSVSLRKAW</sequence>
<keyword evidence="7 11" id="KW-0798">TonB box</keyword>
<name>A0A7X5ZWL4_9SPHN</name>
<dbReference type="PANTHER" id="PTHR47234:SF3">
    <property type="entry name" value="SECRETIN_TONB SHORT N-TERMINAL DOMAIN-CONTAINING PROTEIN"/>
    <property type="match status" value="1"/>
</dbReference>
<evidence type="ECO:0000256" key="9">
    <source>
        <dbReference type="ARBA" id="ARBA00023237"/>
    </source>
</evidence>
<dbReference type="AlphaFoldDB" id="A0A7X5ZWL4"/>
<reference evidence="14 15" key="1">
    <citation type="submission" date="2020-03" db="EMBL/GenBank/DDBJ databases">
        <title>Genomic Encyclopedia of Type Strains, Phase IV (KMG-IV): sequencing the most valuable type-strain genomes for metagenomic binning, comparative biology and taxonomic classification.</title>
        <authorList>
            <person name="Goeker M."/>
        </authorList>
    </citation>
    <scope>NUCLEOTIDE SEQUENCE [LARGE SCALE GENOMIC DNA]</scope>
    <source>
        <strain evidence="14 15">DSM 4733</strain>
    </source>
</reference>
<dbReference type="InterPro" id="IPR037066">
    <property type="entry name" value="Plug_dom_sf"/>
</dbReference>
<dbReference type="Pfam" id="PF07660">
    <property type="entry name" value="STN"/>
    <property type="match status" value="1"/>
</dbReference>
<evidence type="ECO:0000256" key="2">
    <source>
        <dbReference type="ARBA" id="ARBA00022448"/>
    </source>
</evidence>
<evidence type="ECO:0000256" key="11">
    <source>
        <dbReference type="RuleBase" id="RU003357"/>
    </source>
</evidence>
<evidence type="ECO:0000313" key="14">
    <source>
        <dbReference type="EMBL" id="NIJ66360.1"/>
    </source>
</evidence>
<keyword evidence="14" id="KW-0675">Receptor</keyword>
<dbReference type="GO" id="GO:0009279">
    <property type="term" value="C:cell outer membrane"/>
    <property type="evidence" value="ECO:0007669"/>
    <property type="project" value="UniProtKB-SubCell"/>
</dbReference>
<evidence type="ECO:0000256" key="7">
    <source>
        <dbReference type="ARBA" id="ARBA00023077"/>
    </source>
</evidence>
<evidence type="ECO:0000256" key="5">
    <source>
        <dbReference type="ARBA" id="ARBA00022692"/>
    </source>
</evidence>
<evidence type="ECO:0000259" key="13">
    <source>
        <dbReference type="SMART" id="SM00965"/>
    </source>
</evidence>
<dbReference type="InterPro" id="IPR036942">
    <property type="entry name" value="Beta-barrel_TonB_sf"/>
</dbReference>
<evidence type="ECO:0000256" key="8">
    <source>
        <dbReference type="ARBA" id="ARBA00023136"/>
    </source>
</evidence>
<keyword evidence="2 10" id="KW-0813">Transport</keyword>
<protein>
    <submittedName>
        <fullName evidence="14">Outer membrane receptor protein involved in Fe transport</fullName>
    </submittedName>
</protein>
<keyword evidence="12" id="KW-0732">Signal</keyword>
<feature type="chain" id="PRO_5031216623" evidence="12">
    <location>
        <begin position="25"/>
        <end position="857"/>
    </location>
</feature>
<evidence type="ECO:0000256" key="4">
    <source>
        <dbReference type="ARBA" id="ARBA00022496"/>
    </source>
</evidence>
<comment type="caution">
    <text evidence="14">The sequence shown here is derived from an EMBL/GenBank/DDBJ whole genome shotgun (WGS) entry which is preliminary data.</text>
</comment>
<feature type="signal peptide" evidence="12">
    <location>
        <begin position="1"/>
        <end position="24"/>
    </location>
</feature>
<dbReference type="SUPFAM" id="SSF56935">
    <property type="entry name" value="Porins"/>
    <property type="match status" value="1"/>
</dbReference>
<dbReference type="EMBL" id="JAASQV010000003">
    <property type="protein sequence ID" value="NIJ66360.1"/>
    <property type="molecule type" value="Genomic_DNA"/>
</dbReference>
<dbReference type="SMART" id="SM00965">
    <property type="entry name" value="STN"/>
    <property type="match status" value="1"/>
</dbReference>
<dbReference type="Pfam" id="PF00593">
    <property type="entry name" value="TonB_dep_Rec_b-barrel"/>
    <property type="match status" value="1"/>
</dbReference>
<dbReference type="PROSITE" id="PS52016">
    <property type="entry name" value="TONB_DEPENDENT_REC_3"/>
    <property type="match status" value="1"/>
</dbReference>
<keyword evidence="4" id="KW-0406">Ion transport</keyword>
<dbReference type="Gene3D" id="3.55.50.30">
    <property type="match status" value="1"/>
</dbReference>
<evidence type="ECO:0000256" key="3">
    <source>
        <dbReference type="ARBA" id="ARBA00022452"/>
    </source>
</evidence>
<dbReference type="PROSITE" id="PS51257">
    <property type="entry name" value="PROKAR_LIPOPROTEIN"/>
    <property type="match status" value="1"/>
</dbReference>
<dbReference type="Gene3D" id="2.40.170.20">
    <property type="entry name" value="TonB-dependent receptor, beta-barrel domain"/>
    <property type="match status" value="1"/>
</dbReference>
<dbReference type="Proteomes" id="UP000564677">
    <property type="component" value="Unassembled WGS sequence"/>
</dbReference>
<dbReference type="InterPro" id="IPR039426">
    <property type="entry name" value="TonB-dep_rcpt-like"/>
</dbReference>
<keyword evidence="6" id="KW-0408">Iron</keyword>
<dbReference type="RefSeq" id="WP_167300709.1">
    <property type="nucleotide sequence ID" value="NZ_JAASQV010000003.1"/>
</dbReference>
<keyword evidence="15" id="KW-1185">Reference proteome</keyword>
<dbReference type="InterPro" id="IPR012910">
    <property type="entry name" value="Plug_dom"/>
</dbReference>
<comment type="subcellular location">
    <subcellularLocation>
        <location evidence="1 10">Cell outer membrane</location>
        <topology evidence="1 10">Multi-pass membrane protein</topology>
    </subcellularLocation>
</comment>
<evidence type="ECO:0000256" key="1">
    <source>
        <dbReference type="ARBA" id="ARBA00004571"/>
    </source>
</evidence>
<evidence type="ECO:0000256" key="10">
    <source>
        <dbReference type="PROSITE-ProRule" id="PRU01360"/>
    </source>
</evidence>
<dbReference type="Pfam" id="PF07715">
    <property type="entry name" value="Plug"/>
    <property type="match status" value="1"/>
</dbReference>
<keyword evidence="8 10" id="KW-0472">Membrane</keyword>
<dbReference type="Gene3D" id="2.170.130.10">
    <property type="entry name" value="TonB-dependent receptor, plug domain"/>
    <property type="match status" value="1"/>
</dbReference>
<organism evidence="14 15">
    <name type="scientific">Sphingomonas leidyi</name>
    <dbReference type="NCBI Taxonomy" id="68569"/>
    <lineage>
        <taxon>Bacteria</taxon>
        <taxon>Pseudomonadati</taxon>
        <taxon>Pseudomonadota</taxon>
        <taxon>Alphaproteobacteria</taxon>
        <taxon>Sphingomonadales</taxon>
        <taxon>Sphingomonadaceae</taxon>
        <taxon>Sphingomonas</taxon>
    </lineage>
</organism>
<keyword evidence="4" id="KW-0410">Iron transport</keyword>
<feature type="domain" description="Secretin/TonB short N-terminal" evidence="13">
    <location>
        <begin position="50"/>
        <end position="101"/>
    </location>
</feature>
<keyword evidence="9 10" id="KW-0998">Cell outer membrane</keyword>
<dbReference type="InterPro" id="IPR011662">
    <property type="entry name" value="Secretin/TonB_short_N"/>
</dbReference>
<gene>
    <name evidence="14" type="ORF">FHR20_003333</name>
</gene>